<dbReference type="InterPro" id="IPR038056">
    <property type="entry name" value="YjbR-like_sf"/>
</dbReference>
<keyword evidence="2" id="KW-1185">Reference proteome</keyword>
<dbReference type="EMBL" id="JBHSCX010000003">
    <property type="protein sequence ID" value="MFC4361499.1"/>
    <property type="molecule type" value="Genomic_DNA"/>
</dbReference>
<sequence length="127" mass="14353">MTEQISLEKIQTLLLDHVAATDDMPFGPDVIVYRVCGKMFALLAWKEAPMFINLKCDPFQAELLRAEYPAVKPGYHMNKKHWNSVCLDGSVPWPLVCQLADDSYELIVAGLKKSEREALKKGGRFLV</sequence>
<proteinExistence type="predicted"/>
<protein>
    <submittedName>
        <fullName evidence="1">MmcQ/YjbR family DNA-binding protein</fullName>
    </submittedName>
</protein>
<dbReference type="Gene3D" id="3.90.1150.30">
    <property type="match status" value="1"/>
</dbReference>
<evidence type="ECO:0000313" key="1">
    <source>
        <dbReference type="EMBL" id="MFC4361499.1"/>
    </source>
</evidence>
<dbReference type="PANTHER" id="PTHR35145:SF1">
    <property type="entry name" value="CYTOPLASMIC PROTEIN"/>
    <property type="match status" value="1"/>
</dbReference>
<dbReference type="SUPFAM" id="SSF142906">
    <property type="entry name" value="YjbR-like"/>
    <property type="match status" value="1"/>
</dbReference>
<keyword evidence="1" id="KW-0238">DNA-binding</keyword>
<evidence type="ECO:0000313" key="2">
    <source>
        <dbReference type="Proteomes" id="UP001595840"/>
    </source>
</evidence>
<dbReference type="PANTHER" id="PTHR35145">
    <property type="entry name" value="CYTOPLASMIC PROTEIN-RELATED"/>
    <property type="match status" value="1"/>
</dbReference>
<dbReference type="RefSeq" id="WP_290259576.1">
    <property type="nucleotide sequence ID" value="NZ_JAUFQG010000004.1"/>
</dbReference>
<comment type="caution">
    <text evidence="1">The sequence shown here is derived from an EMBL/GenBank/DDBJ whole genome shotgun (WGS) entry which is preliminary data.</text>
</comment>
<dbReference type="InterPro" id="IPR007351">
    <property type="entry name" value="YjbR"/>
</dbReference>
<dbReference type="Pfam" id="PF04237">
    <property type="entry name" value="YjbR"/>
    <property type="match status" value="1"/>
</dbReference>
<accession>A0ABV8V1T6</accession>
<dbReference type="GO" id="GO:0003677">
    <property type="term" value="F:DNA binding"/>
    <property type="evidence" value="ECO:0007669"/>
    <property type="project" value="UniProtKB-KW"/>
</dbReference>
<name>A0ABV8V1T6_9GAMM</name>
<gene>
    <name evidence="1" type="ORF">ACFOX3_04245</name>
</gene>
<dbReference type="InterPro" id="IPR058532">
    <property type="entry name" value="YjbR/MT2646/Rv2570-like"/>
</dbReference>
<dbReference type="Proteomes" id="UP001595840">
    <property type="component" value="Unassembled WGS sequence"/>
</dbReference>
<reference evidence="2" key="1">
    <citation type="journal article" date="2019" name="Int. J. Syst. Evol. Microbiol.">
        <title>The Global Catalogue of Microorganisms (GCM) 10K type strain sequencing project: providing services to taxonomists for standard genome sequencing and annotation.</title>
        <authorList>
            <consortium name="The Broad Institute Genomics Platform"/>
            <consortium name="The Broad Institute Genome Sequencing Center for Infectious Disease"/>
            <person name="Wu L."/>
            <person name="Ma J."/>
        </authorList>
    </citation>
    <scope>NUCLEOTIDE SEQUENCE [LARGE SCALE GENOMIC DNA]</scope>
    <source>
        <strain evidence="2">CECT 8570</strain>
    </source>
</reference>
<organism evidence="1 2">
    <name type="scientific">Simiduia curdlanivorans</name>
    <dbReference type="NCBI Taxonomy" id="1492769"/>
    <lineage>
        <taxon>Bacteria</taxon>
        <taxon>Pseudomonadati</taxon>
        <taxon>Pseudomonadota</taxon>
        <taxon>Gammaproteobacteria</taxon>
        <taxon>Cellvibrionales</taxon>
        <taxon>Cellvibrionaceae</taxon>
        <taxon>Simiduia</taxon>
    </lineage>
</organism>